<organism evidence="4 5">
    <name type="scientific">Centaurea solstitialis</name>
    <name type="common">yellow star-thistle</name>
    <dbReference type="NCBI Taxonomy" id="347529"/>
    <lineage>
        <taxon>Eukaryota</taxon>
        <taxon>Viridiplantae</taxon>
        <taxon>Streptophyta</taxon>
        <taxon>Embryophyta</taxon>
        <taxon>Tracheophyta</taxon>
        <taxon>Spermatophyta</taxon>
        <taxon>Magnoliopsida</taxon>
        <taxon>eudicotyledons</taxon>
        <taxon>Gunneridae</taxon>
        <taxon>Pentapetalae</taxon>
        <taxon>asterids</taxon>
        <taxon>campanulids</taxon>
        <taxon>Asterales</taxon>
        <taxon>Asteraceae</taxon>
        <taxon>Carduoideae</taxon>
        <taxon>Cardueae</taxon>
        <taxon>Centaureinae</taxon>
        <taxon>Centaurea</taxon>
    </lineage>
</organism>
<dbReference type="Gene3D" id="1.20.1270.10">
    <property type="match status" value="1"/>
</dbReference>
<sequence>MPRSIGLETAGGLMTVLLPRNICFPICKERMFSTCLDNQLEVSIQVYEGERSWIRENNLLGKFELSGIPPALHGVPKILVRFGTDANGIFEVSVVATETTSQVNEITITSDKGRLSKEEIEMMVKEAEKYKAEDEQHKKKVEAKNVLEIYAYNVRNAITDDKIRSKVAVEDRKKVEDAVEEALRWLDSNEDAGVDEFEEKMKALEGICNPIIVRMYEDGGHRQWRMEDYP</sequence>
<dbReference type="EMBL" id="JARYMX010000005">
    <property type="protein sequence ID" value="KAJ9550051.1"/>
    <property type="molecule type" value="Genomic_DNA"/>
</dbReference>
<proteinExistence type="inferred from homology"/>
<dbReference type="Pfam" id="PF00012">
    <property type="entry name" value="HSP70"/>
    <property type="match status" value="1"/>
</dbReference>
<name>A0AA38T9X1_9ASTR</name>
<evidence type="ECO:0000313" key="4">
    <source>
        <dbReference type="EMBL" id="KAJ9550051.1"/>
    </source>
</evidence>
<dbReference type="InterPro" id="IPR029047">
    <property type="entry name" value="HSP70_peptide-bd_sf"/>
</dbReference>
<protein>
    <recommendedName>
        <fullName evidence="6">Heat shock protein 70</fullName>
    </recommendedName>
</protein>
<evidence type="ECO:0000256" key="2">
    <source>
        <dbReference type="ARBA" id="ARBA00022741"/>
    </source>
</evidence>
<comment type="similarity">
    <text evidence="1">Belongs to the heat shock protein 70 family.</text>
</comment>
<keyword evidence="3" id="KW-0067">ATP-binding</keyword>
<evidence type="ECO:0000256" key="1">
    <source>
        <dbReference type="ARBA" id="ARBA00007381"/>
    </source>
</evidence>
<keyword evidence="5" id="KW-1185">Reference proteome</keyword>
<dbReference type="GO" id="GO:0005524">
    <property type="term" value="F:ATP binding"/>
    <property type="evidence" value="ECO:0007669"/>
    <property type="project" value="UniProtKB-KW"/>
</dbReference>
<gene>
    <name evidence="4" type="ORF">OSB04_022594</name>
</gene>
<dbReference type="InterPro" id="IPR013126">
    <property type="entry name" value="Hsp_70_fam"/>
</dbReference>
<evidence type="ECO:0000256" key="3">
    <source>
        <dbReference type="ARBA" id="ARBA00022840"/>
    </source>
</evidence>
<dbReference type="FunFam" id="1.20.1270.10:FF:000016">
    <property type="entry name" value="Heat shock protein 70"/>
    <property type="match status" value="1"/>
</dbReference>
<dbReference type="GO" id="GO:0140662">
    <property type="term" value="F:ATP-dependent protein folding chaperone"/>
    <property type="evidence" value="ECO:0007669"/>
    <property type="project" value="InterPro"/>
</dbReference>
<dbReference type="AlphaFoldDB" id="A0AA38T9X1"/>
<dbReference type="Proteomes" id="UP001172457">
    <property type="component" value="Chromosome 5"/>
</dbReference>
<dbReference type="InterPro" id="IPR029048">
    <property type="entry name" value="HSP70_C_sf"/>
</dbReference>
<dbReference type="FunFam" id="2.60.34.10:FF:000012">
    <property type="entry name" value="Heat shock 70 kDa protein"/>
    <property type="match status" value="1"/>
</dbReference>
<dbReference type="SUPFAM" id="SSF100920">
    <property type="entry name" value="Heat shock protein 70kD (HSP70), peptide-binding domain"/>
    <property type="match status" value="1"/>
</dbReference>
<keyword evidence="2" id="KW-0547">Nucleotide-binding</keyword>
<dbReference type="PANTHER" id="PTHR19375">
    <property type="entry name" value="HEAT SHOCK PROTEIN 70KDA"/>
    <property type="match status" value="1"/>
</dbReference>
<dbReference type="SUPFAM" id="SSF100934">
    <property type="entry name" value="Heat shock protein 70kD (HSP70), C-terminal subdomain"/>
    <property type="match status" value="1"/>
</dbReference>
<dbReference type="Gene3D" id="2.60.34.10">
    <property type="entry name" value="Substrate Binding Domain Of DNAk, Chain A, domain 1"/>
    <property type="match status" value="1"/>
</dbReference>
<evidence type="ECO:0000313" key="5">
    <source>
        <dbReference type="Proteomes" id="UP001172457"/>
    </source>
</evidence>
<reference evidence="4" key="1">
    <citation type="submission" date="2023-03" db="EMBL/GenBank/DDBJ databases">
        <title>Chromosome-scale reference genome and RAD-based genetic map of yellow starthistle (Centaurea solstitialis) reveal putative structural variation and QTLs associated with invader traits.</title>
        <authorList>
            <person name="Reatini B."/>
            <person name="Cang F.A."/>
            <person name="Jiang Q."/>
            <person name="Mckibben M.T.W."/>
            <person name="Barker M.S."/>
            <person name="Rieseberg L.H."/>
            <person name="Dlugosch K.M."/>
        </authorList>
    </citation>
    <scope>NUCLEOTIDE SEQUENCE</scope>
    <source>
        <strain evidence="4">CAN-66</strain>
        <tissue evidence="4">Leaf</tissue>
    </source>
</reference>
<comment type="caution">
    <text evidence="4">The sequence shown here is derived from an EMBL/GenBank/DDBJ whole genome shotgun (WGS) entry which is preliminary data.</text>
</comment>
<evidence type="ECO:0008006" key="6">
    <source>
        <dbReference type="Google" id="ProtNLM"/>
    </source>
</evidence>
<accession>A0AA38T9X1</accession>